<evidence type="ECO:0000259" key="1">
    <source>
        <dbReference type="PROSITE" id="PS50801"/>
    </source>
</evidence>
<protein>
    <submittedName>
        <fullName evidence="2">Anti-sigma-factor antagonist</fullName>
    </submittedName>
</protein>
<dbReference type="InterPro" id="IPR036513">
    <property type="entry name" value="STAS_dom_sf"/>
</dbReference>
<keyword evidence="3" id="KW-1185">Reference proteome</keyword>
<dbReference type="HOGENOM" id="CLU_115403_9_1_6"/>
<dbReference type="KEGG" id="gps:C427_3349"/>
<accession>K6YZD2</accession>
<dbReference type="PANTHER" id="PTHR33495">
    <property type="entry name" value="ANTI-SIGMA FACTOR ANTAGONIST TM_1081-RELATED-RELATED"/>
    <property type="match status" value="1"/>
</dbReference>
<sequence length="101" mass="11696">MNLDREFSEDGKELTIYLEEKFDFGKVQDFRLAYSEGTAAVNSIIINLQKTEYMDSSALGMLLNMQKNLQDSVNSFKITYCRPQVLKILQIARFGKKFDIK</sequence>
<evidence type="ECO:0000313" key="3">
    <source>
        <dbReference type="Proteomes" id="UP000011864"/>
    </source>
</evidence>
<dbReference type="Proteomes" id="UP000011864">
    <property type="component" value="Chromosome"/>
</dbReference>
<proteinExistence type="predicted"/>
<dbReference type="STRING" id="1129794.C427_3349"/>
<dbReference type="EMBL" id="CP003837">
    <property type="protein sequence ID" value="AGH45458.1"/>
    <property type="molecule type" value="Genomic_DNA"/>
</dbReference>
<dbReference type="RefSeq" id="WP_007638755.1">
    <property type="nucleotide sequence ID" value="NC_020514.1"/>
</dbReference>
<dbReference type="CDD" id="cd07043">
    <property type="entry name" value="STAS_anti-anti-sigma_factors"/>
    <property type="match status" value="1"/>
</dbReference>
<name>K6YZD2_9ALTE</name>
<dbReference type="InterPro" id="IPR002645">
    <property type="entry name" value="STAS_dom"/>
</dbReference>
<evidence type="ECO:0000313" key="2">
    <source>
        <dbReference type="EMBL" id="AGH45458.1"/>
    </source>
</evidence>
<dbReference type="eggNOG" id="COG1366">
    <property type="taxonomic scope" value="Bacteria"/>
</dbReference>
<dbReference type="AlphaFoldDB" id="K6YZD2"/>
<dbReference type="SUPFAM" id="SSF52091">
    <property type="entry name" value="SpoIIaa-like"/>
    <property type="match status" value="1"/>
</dbReference>
<gene>
    <name evidence="2" type="ORF">C427_3349</name>
</gene>
<dbReference type="Gene3D" id="3.30.750.24">
    <property type="entry name" value="STAS domain"/>
    <property type="match status" value="1"/>
</dbReference>
<organism evidence="2 3">
    <name type="scientific">Paraglaciecola psychrophila 170</name>
    <dbReference type="NCBI Taxonomy" id="1129794"/>
    <lineage>
        <taxon>Bacteria</taxon>
        <taxon>Pseudomonadati</taxon>
        <taxon>Pseudomonadota</taxon>
        <taxon>Gammaproteobacteria</taxon>
        <taxon>Alteromonadales</taxon>
        <taxon>Alteromonadaceae</taxon>
        <taxon>Paraglaciecola</taxon>
    </lineage>
</organism>
<reference evidence="2 3" key="1">
    <citation type="journal article" date="2013" name="Genome Announc.">
        <title>Complete Genome Sequence of Glaciecola psychrophila Strain 170T.</title>
        <authorList>
            <person name="Yin J."/>
            <person name="Chen J."/>
            <person name="Liu G."/>
            <person name="Yu Y."/>
            <person name="Song L."/>
            <person name="Wang X."/>
            <person name="Qu X."/>
        </authorList>
    </citation>
    <scope>NUCLEOTIDE SEQUENCE [LARGE SCALE GENOMIC DNA]</scope>
    <source>
        <strain evidence="2 3">170</strain>
    </source>
</reference>
<dbReference type="Pfam" id="PF01740">
    <property type="entry name" value="STAS"/>
    <property type="match status" value="1"/>
</dbReference>
<dbReference type="OrthoDB" id="278639at2"/>
<dbReference type="PATRIC" id="fig|1129794.4.peg.3330"/>
<dbReference type="GO" id="GO:0043856">
    <property type="term" value="F:anti-sigma factor antagonist activity"/>
    <property type="evidence" value="ECO:0007669"/>
    <property type="project" value="TreeGrafter"/>
</dbReference>
<dbReference type="PANTHER" id="PTHR33495:SF15">
    <property type="entry name" value="STAS DOMAIN-CONTAINING PROTEIN"/>
    <property type="match status" value="1"/>
</dbReference>
<feature type="domain" description="STAS" evidence="1">
    <location>
        <begin position="3"/>
        <end position="101"/>
    </location>
</feature>
<dbReference type="PROSITE" id="PS50801">
    <property type="entry name" value="STAS"/>
    <property type="match status" value="1"/>
</dbReference>